<organism evidence="1">
    <name type="scientific">Citrus leprosis virus C</name>
    <dbReference type="NCBI Taxonomy" id="347219"/>
    <lineage>
        <taxon>Viruses</taxon>
        <taxon>Riboviria</taxon>
        <taxon>Orthornavirae</taxon>
        <taxon>Kitrinoviricota</taxon>
        <taxon>Alsuviricetes</taxon>
        <taxon>Martellivirales</taxon>
        <taxon>Kitaviridae</taxon>
        <taxon>Cilevirus</taxon>
        <taxon>Cilevirus leprosis</taxon>
    </lineage>
</organism>
<reference evidence="2" key="3">
    <citation type="submission" date="2015-04" db="EMBL/GenBank/DDBJ databases">
        <title>Molecular variability of Citrus leprosis virus C in Brazil.</title>
        <authorList>
            <person name="Ramos-Gonzalez P.L."/>
            <person name="Chavi-Jesus C."/>
            <person name="Claire-Breton M."/>
            <person name="Aparecida-Pereira J."/>
            <person name="Dias-Arena G."/>
            <person name="Kitajima E.W."/>
            <person name="Machado M.A."/>
            <person name="Freitas-Astua J."/>
        </authorList>
    </citation>
    <scope>NUCLEOTIDE SEQUENCE</scope>
    <source>
        <strain evidence="2">Aracaju</strain>
        <strain evidence="4">Comendador Gomes</strain>
        <strain evidence="3">Cosmorama</strain>
        <strain evidence="5">Manaus</strain>
        <strain evidence="6">Maringa</strain>
        <strain evidence="7">Salto do Itu</strain>
        <strain evidence="8">Tangua</strain>
    </source>
</reference>
<protein>
    <submittedName>
        <fullName evidence="1">p15</fullName>
    </submittedName>
</protein>
<sequence length="130" mass="15191">MLNWSTIEWDSFWQQHDCGCFTFECDFITSIDPLVHDYAIYHSLSQKTVLEMLQTHLVAGPDASETIRRQVAFLIYDFHRLSCNCDKCYGDCNATTTGRFKVVDRVLNDHIEFGIMRRQDLIPILHNLET</sequence>
<dbReference type="EMBL" id="KR093093">
    <property type="protein sequence ID" value="ALF45394.1"/>
    <property type="molecule type" value="Genomic_RNA"/>
</dbReference>
<evidence type="ECO:0000313" key="1">
    <source>
        <dbReference type="EMBL" id="AKJ79135.1"/>
    </source>
</evidence>
<evidence type="ECO:0000313" key="5">
    <source>
        <dbReference type="EMBL" id="ALF45394.1"/>
    </source>
</evidence>
<accession>A0A0G3F5X5</accession>
<reference evidence="1" key="1">
    <citation type="submission" date="2014-12" db="EMBL/GenBank/DDBJ databases">
        <title>Molecular variability of Citrus leprosis virus C: Identification and characterization of a novel divergent genotype isolated from the Sao Paulo state, Brazil.</title>
        <authorList>
            <person name="Ramos-Gonzalez P.L."/>
            <person name="Chavi-Jesus C."/>
            <person name="Claire-Breton M."/>
            <person name="Aparecida-Pereira J."/>
            <person name="Dias-Arena G."/>
            <person name="Nunes M.A."/>
            <person name="Kitajima E.W."/>
            <person name="Machado M.A."/>
            <person name="Freitas-Astua J."/>
        </authorList>
    </citation>
    <scope>NUCLEOTIDE SEQUENCE</scope>
    <source>
        <strain evidence="1">SJRP</strain>
    </source>
</reference>
<evidence type="ECO:0000313" key="3">
    <source>
        <dbReference type="EMBL" id="ALF45384.1"/>
    </source>
</evidence>
<dbReference type="RefSeq" id="YP_654540.1">
    <property type="nucleotide sequence ID" value="NC_008170.1"/>
</dbReference>
<evidence type="ECO:0000313" key="2">
    <source>
        <dbReference type="EMBL" id="ALF45380.1"/>
    </source>
</evidence>
<evidence type="ECO:0000313" key="8">
    <source>
        <dbReference type="EMBL" id="ALF45403.1"/>
    </source>
</evidence>
<evidence type="ECO:0000313" key="4">
    <source>
        <dbReference type="EMBL" id="ALF45388.1"/>
    </source>
</evidence>
<evidence type="ECO:0000313" key="6">
    <source>
        <dbReference type="EMBL" id="ALF45395.1"/>
    </source>
</evidence>
<dbReference type="EMBL" id="KR093099">
    <property type="protein sequence ID" value="ALF45400.1"/>
    <property type="molecule type" value="Genomic_RNA"/>
</dbReference>
<gene>
    <name evidence="9" type="primary">p15</name>
</gene>
<evidence type="ECO:0000313" key="9">
    <source>
        <dbReference type="EMBL" id="ALI31823.1"/>
    </source>
</evidence>
<dbReference type="EMBL" id="KP336747">
    <property type="protein sequence ID" value="AKJ79135.1"/>
    <property type="molecule type" value="Genomic_RNA"/>
</dbReference>
<dbReference type="EMBL" id="KR136416">
    <property type="protein sequence ID" value="ALI31823.1"/>
    <property type="molecule type" value="Genomic_RNA"/>
</dbReference>
<proteinExistence type="predicted"/>
<dbReference type="EMBL" id="KR093087">
    <property type="protein sequence ID" value="ALF45388.1"/>
    <property type="molecule type" value="Genomic_RNA"/>
</dbReference>
<dbReference type="EMBL" id="KR093102">
    <property type="protein sequence ID" value="ALF45403.1"/>
    <property type="molecule type" value="Genomic_RNA"/>
</dbReference>
<dbReference type="GeneID" id="4155850"/>
<dbReference type="EMBL" id="KR093094">
    <property type="protein sequence ID" value="ALF45395.1"/>
    <property type="molecule type" value="Genomic_RNA"/>
</dbReference>
<dbReference type="EMBL" id="KR093083">
    <property type="protein sequence ID" value="ALF45384.1"/>
    <property type="molecule type" value="Genomic_RNA"/>
</dbReference>
<reference evidence="9" key="2">
    <citation type="submission" date="2015-04" db="EMBL/GenBank/DDBJ databases">
        <title>Molecular variability of CiLV-C in Brazil.</title>
        <authorList>
            <person name="Ramos-Gonzalez P.L."/>
            <person name="Chabi-Jesus C."/>
            <person name="Claire-Breton M."/>
            <person name="Pereira J.A."/>
            <person name="Dias-Arena G."/>
            <person name="Nunes M.A."/>
            <person name="Kitajima E.W."/>
            <person name="Machado M.A."/>
            <person name="Freitas-Astua J."/>
        </authorList>
    </citation>
    <scope>NUCLEOTIDE SEQUENCE</scope>
    <source>
        <strain evidence="9">Mirandopolis</strain>
    </source>
</reference>
<dbReference type="KEGG" id="vg:4155850"/>
<dbReference type="EMBL" id="KR093079">
    <property type="protein sequence ID" value="ALF45380.1"/>
    <property type="molecule type" value="Genomic_RNA"/>
</dbReference>
<evidence type="ECO:0000313" key="7">
    <source>
        <dbReference type="EMBL" id="ALF45400.1"/>
    </source>
</evidence>
<name>A0A0G3F5X5_9VIRU</name>